<evidence type="ECO:0000313" key="3">
    <source>
        <dbReference type="EMBL" id="MFC4598763.1"/>
    </source>
</evidence>
<evidence type="ECO:0000256" key="1">
    <source>
        <dbReference type="SAM" id="MobiDB-lite"/>
    </source>
</evidence>
<dbReference type="Gene3D" id="3.40.50.300">
    <property type="entry name" value="P-loop containing nucleotide triphosphate hydrolases"/>
    <property type="match status" value="1"/>
</dbReference>
<accession>A0ABV9FCK9</accession>
<protein>
    <submittedName>
        <fullName evidence="3">LytTR family transcriptional regulator DNA-binding domain-containing protein</fullName>
    </submittedName>
</protein>
<name>A0ABV9FCK9_9BACL</name>
<comment type="caution">
    <text evidence="3">The sequence shown here is derived from an EMBL/GenBank/DDBJ whole genome shotgun (WGS) entry which is preliminary data.</text>
</comment>
<keyword evidence="4" id="KW-1185">Reference proteome</keyword>
<dbReference type="InterPro" id="IPR007492">
    <property type="entry name" value="LytTR_DNA-bd_dom"/>
</dbReference>
<dbReference type="PANTHER" id="PTHR37299:SF1">
    <property type="entry name" value="STAGE 0 SPORULATION PROTEIN A HOMOLOG"/>
    <property type="match status" value="1"/>
</dbReference>
<dbReference type="PROSITE" id="PS50930">
    <property type="entry name" value="HTH_LYTTR"/>
    <property type="match status" value="1"/>
</dbReference>
<evidence type="ECO:0000313" key="4">
    <source>
        <dbReference type="Proteomes" id="UP001596028"/>
    </source>
</evidence>
<dbReference type="SMART" id="SM00850">
    <property type="entry name" value="LytTR"/>
    <property type="match status" value="1"/>
</dbReference>
<dbReference type="InterPro" id="IPR046947">
    <property type="entry name" value="LytR-like"/>
</dbReference>
<feature type="region of interest" description="Disordered" evidence="1">
    <location>
        <begin position="216"/>
        <end position="249"/>
    </location>
</feature>
<reference evidence="4" key="1">
    <citation type="journal article" date="2019" name="Int. J. Syst. Evol. Microbiol.">
        <title>The Global Catalogue of Microorganisms (GCM) 10K type strain sequencing project: providing services to taxonomists for standard genome sequencing and annotation.</title>
        <authorList>
            <consortium name="The Broad Institute Genomics Platform"/>
            <consortium name="The Broad Institute Genome Sequencing Center for Infectious Disease"/>
            <person name="Wu L."/>
            <person name="Ma J."/>
        </authorList>
    </citation>
    <scope>NUCLEOTIDE SEQUENCE [LARGE SCALE GENOMIC DNA]</scope>
    <source>
        <strain evidence="4">CCUG 49571</strain>
    </source>
</reference>
<dbReference type="Proteomes" id="UP001596028">
    <property type="component" value="Unassembled WGS sequence"/>
</dbReference>
<dbReference type="GO" id="GO:0003677">
    <property type="term" value="F:DNA binding"/>
    <property type="evidence" value="ECO:0007669"/>
    <property type="project" value="UniProtKB-KW"/>
</dbReference>
<gene>
    <name evidence="3" type="ORF">ACFO3S_10995</name>
</gene>
<proteinExistence type="predicted"/>
<dbReference type="InterPro" id="IPR012046">
    <property type="entry name" value="LytTR_ABC"/>
</dbReference>
<dbReference type="PIRSF" id="PIRSF036612">
    <property type="entry name" value="ABC_ATP_LytTR"/>
    <property type="match status" value="1"/>
</dbReference>
<dbReference type="EMBL" id="JBHSEP010000006">
    <property type="protein sequence ID" value="MFC4598763.1"/>
    <property type="molecule type" value="Genomic_DNA"/>
</dbReference>
<keyword evidence="3" id="KW-0238">DNA-binding</keyword>
<dbReference type="Pfam" id="PF04397">
    <property type="entry name" value="LytTR"/>
    <property type="match status" value="1"/>
</dbReference>
<dbReference type="PANTHER" id="PTHR37299">
    <property type="entry name" value="TRANSCRIPTIONAL REGULATOR-RELATED"/>
    <property type="match status" value="1"/>
</dbReference>
<feature type="domain" description="HTH LytTR-type" evidence="2">
    <location>
        <begin position="253"/>
        <end position="359"/>
    </location>
</feature>
<dbReference type="Gene3D" id="2.40.50.1020">
    <property type="entry name" value="LytTr DNA-binding domain"/>
    <property type="match status" value="1"/>
</dbReference>
<organism evidence="3 4">
    <name type="scientific">Cohnella hongkongensis</name>
    <dbReference type="NCBI Taxonomy" id="178337"/>
    <lineage>
        <taxon>Bacteria</taxon>
        <taxon>Bacillati</taxon>
        <taxon>Bacillota</taxon>
        <taxon>Bacilli</taxon>
        <taxon>Bacillales</taxon>
        <taxon>Paenibacillaceae</taxon>
        <taxon>Cohnella</taxon>
    </lineage>
</organism>
<sequence>MALLKLVRIPLPAEGAATVQMDLEVGSGQCIALQCNDDQGRALVEAITGAASGARDFVLFRGKPLRMRDEDTCKRIGVCGLEDGEYSRLKVKAYLEFWARLYGVRGPLAELLRTAGLLASADTPIARLNTSERRRLHLVRCALHDPELIVLENPEQGLDLESCAIVRRMAANWSAAGKALLITCSSTESAVSLTGDAYRLTSQGVTRLAIREEAEPVEPYAQRASDTQSDEMAKAALHGEAQADKPRPRVAKIPAKAGDKIVLVDPGEILYVESSDGQSMLHLETEALACVWTLNELEQRLESFHFYRCHRSYLVNLQQVREVIVWTRNSYSLVMADRSKRAVPLSKGRYEDLKRMIGI</sequence>
<evidence type="ECO:0000259" key="2">
    <source>
        <dbReference type="PROSITE" id="PS50930"/>
    </source>
</evidence>
<dbReference type="RefSeq" id="WP_378095339.1">
    <property type="nucleotide sequence ID" value="NZ_JBHSEP010000006.1"/>
</dbReference>
<dbReference type="InterPro" id="IPR027417">
    <property type="entry name" value="P-loop_NTPase"/>
</dbReference>
<dbReference type="SUPFAM" id="SSF52540">
    <property type="entry name" value="P-loop containing nucleoside triphosphate hydrolases"/>
    <property type="match status" value="1"/>
</dbReference>